<feature type="transmembrane region" description="Helical" evidence="7">
    <location>
        <begin position="74"/>
        <end position="97"/>
    </location>
</feature>
<evidence type="ECO:0000256" key="3">
    <source>
        <dbReference type="ARBA" id="ARBA00022989"/>
    </source>
</evidence>
<feature type="domain" description="HIG1" evidence="8">
    <location>
        <begin position="8"/>
        <end position="106"/>
    </location>
</feature>
<evidence type="ECO:0000256" key="2">
    <source>
        <dbReference type="ARBA" id="ARBA00022692"/>
    </source>
</evidence>
<keyword evidence="5 7" id="KW-0472">Membrane</keyword>
<evidence type="ECO:0000256" key="4">
    <source>
        <dbReference type="ARBA" id="ARBA00023128"/>
    </source>
</evidence>
<keyword evidence="10" id="KW-1185">Reference proteome</keyword>
<reference evidence="9 10" key="1">
    <citation type="journal article" date="2013" name="Genome Biol.">
        <title>Genome of Acanthamoeba castellanii highlights extensive lateral gene transfer and early evolution of tyrosine kinase signaling.</title>
        <authorList>
            <person name="Clarke M."/>
            <person name="Lohan A.J."/>
            <person name="Liu B."/>
            <person name="Lagkouvardos I."/>
            <person name="Roy S."/>
            <person name="Zafar N."/>
            <person name="Bertelli C."/>
            <person name="Schilde C."/>
            <person name="Kianianmomeni A."/>
            <person name="Burglin T.R."/>
            <person name="Frech C."/>
            <person name="Turcotte B."/>
            <person name="Kopec K.O."/>
            <person name="Synnott J.M."/>
            <person name="Choo C."/>
            <person name="Paponov I."/>
            <person name="Finkler A."/>
            <person name="Soon Heng Tan C."/>
            <person name="Hutchins A.P."/>
            <person name="Weinmeier T."/>
            <person name="Rattei T."/>
            <person name="Chu J.S."/>
            <person name="Gimenez G."/>
            <person name="Irimia M."/>
            <person name="Rigden D.J."/>
            <person name="Fitzpatrick D.A."/>
            <person name="Lorenzo-Morales J."/>
            <person name="Bateman A."/>
            <person name="Chiu C.H."/>
            <person name="Tang P."/>
            <person name="Hegemann P."/>
            <person name="Fromm H."/>
            <person name="Raoult D."/>
            <person name="Greub G."/>
            <person name="Miranda-Saavedra D."/>
            <person name="Chen N."/>
            <person name="Nash P."/>
            <person name="Ginger M.L."/>
            <person name="Horn M."/>
            <person name="Schaap P."/>
            <person name="Caler L."/>
            <person name="Loftus B."/>
        </authorList>
    </citation>
    <scope>NUCLEOTIDE SEQUENCE [LARGE SCALE GENOMIC DNA]</scope>
    <source>
        <strain evidence="9 10">Neff</strain>
    </source>
</reference>
<dbReference type="EMBL" id="KB007885">
    <property type="protein sequence ID" value="ELR22416.1"/>
    <property type="molecule type" value="Genomic_DNA"/>
</dbReference>
<dbReference type="Pfam" id="PF04588">
    <property type="entry name" value="HIG_1_N"/>
    <property type="match status" value="1"/>
</dbReference>
<dbReference type="GO" id="GO:0031966">
    <property type="term" value="C:mitochondrial membrane"/>
    <property type="evidence" value="ECO:0007669"/>
    <property type="project" value="UniProtKB-SubCell"/>
</dbReference>
<name>L8HDE3_ACACF</name>
<dbReference type="PANTHER" id="PTHR12297:SF3">
    <property type="entry name" value="HIG1 DOMAIN FAMILY MEMBER 1A"/>
    <property type="match status" value="1"/>
</dbReference>
<organism evidence="9 10">
    <name type="scientific">Acanthamoeba castellanii (strain ATCC 30010 / Neff)</name>
    <dbReference type="NCBI Taxonomy" id="1257118"/>
    <lineage>
        <taxon>Eukaryota</taxon>
        <taxon>Amoebozoa</taxon>
        <taxon>Discosea</taxon>
        <taxon>Longamoebia</taxon>
        <taxon>Centramoebida</taxon>
        <taxon>Acanthamoebidae</taxon>
        <taxon>Acanthamoeba</taxon>
    </lineage>
</organism>
<dbReference type="AlphaFoldDB" id="L8HDE3"/>
<evidence type="ECO:0000313" key="9">
    <source>
        <dbReference type="EMBL" id="ELR22416.1"/>
    </source>
</evidence>
<keyword evidence="2 7" id="KW-0812">Transmembrane</keyword>
<keyword evidence="4" id="KW-0496">Mitochondrion</keyword>
<comment type="subcellular location">
    <subcellularLocation>
        <location evidence="1">Mitochondrion membrane</location>
    </subcellularLocation>
</comment>
<evidence type="ECO:0000256" key="5">
    <source>
        <dbReference type="ARBA" id="ARBA00023136"/>
    </source>
</evidence>
<dbReference type="Proteomes" id="UP000011083">
    <property type="component" value="Unassembled WGS sequence"/>
</dbReference>
<evidence type="ECO:0000313" key="10">
    <source>
        <dbReference type="Proteomes" id="UP000011083"/>
    </source>
</evidence>
<dbReference type="RefSeq" id="XP_004367672.1">
    <property type="nucleotide sequence ID" value="XM_004367615.1"/>
</dbReference>
<dbReference type="STRING" id="1257118.L8HDE3"/>
<evidence type="ECO:0000256" key="6">
    <source>
        <dbReference type="SAM" id="MobiDB-lite"/>
    </source>
</evidence>
<dbReference type="VEuPathDB" id="AmoebaDB:ACA1_255140"/>
<feature type="region of interest" description="Disordered" evidence="6">
    <location>
        <begin position="101"/>
        <end position="125"/>
    </location>
</feature>
<dbReference type="KEGG" id="acan:ACA1_255140"/>
<accession>L8HDE3</accession>
<dbReference type="OrthoDB" id="6604018at2759"/>
<gene>
    <name evidence="9" type="ORF">ACA1_255140</name>
</gene>
<dbReference type="Gene3D" id="6.10.140.1320">
    <property type="match status" value="1"/>
</dbReference>
<dbReference type="PROSITE" id="PS51503">
    <property type="entry name" value="HIG1"/>
    <property type="match status" value="1"/>
</dbReference>
<feature type="transmembrane region" description="Helical" evidence="7">
    <location>
        <begin position="41"/>
        <end position="62"/>
    </location>
</feature>
<evidence type="ECO:0000256" key="7">
    <source>
        <dbReference type="SAM" id="Phobius"/>
    </source>
</evidence>
<dbReference type="InterPro" id="IPR007667">
    <property type="entry name" value="Hypoxia_induced_domain"/>
</dbReference>
<keyword evidence="3 7" id="KW-1133">Transmembrane helix</keyword>
<proteinExistence type="predicted"/>
<protein>
    <submittedName>
        <fullName evidence="9">Hypoxia induced protein region protein, putative</fullName>
    </submittedName>
</protein>
<dbReference type="InterPro" id="IPR050355">
    <property type="entry name" value="RCF1"/>
</dbReference>
<feature type="compositionally biased region" description="Low complexity" evidence="6">
    <location>
        <begin position="108"/>
        <end position="125"/>
    </location>
</feature>
<sequence length="125" mass="13407">MSKKHDDLPDQGGSLDYRGNYVPFYPNPEENLNLWERVMRYPWVALGAFSTAGILGAGLWTLKTGNSALGQKLMRARVAAQFTTVVLLLGASGVITLNSLNSDKPKPKAVAAPISSSSSSTSETH</sequence>
<evidence type="ECO:0000256" key="1">
    <source>
        <dbReference type="ARBA" id="ARBA00004325"/>
    </source>
</evidence>
<dbReference type="GeneID" id="14923351"/>
<dbReference type="PANTHER" id="PTHR12297">
    <property type="entry name" value="HYPOXIA-INDUCBILE GENE 1 HIG1 -RELATED"/>
    <property type="match status" value="1"/>
</dbReference>
<evidence type="ECO:0000259" key="8">
    <source>
        <dbReference type="PROSITE" id="PS51503"/>
    </source>
</evidence>